<proteinExistence type="inferred from homology"/>
<dbReference type="PROSITE" id="PS00067">
    <property type="entry name" value="3HCDH"/>
    <property type="match status" value="1"/>
</dbReference>
<dbReference type="Pfam" id="PF02737">
    <property type="entry name" value="3HCDH_N"/>
    <property type="match status" value="1"/>
</dbReference>
<dbReference type="InterPro" id="IPR008927">
    <property type="entry name" value="6-PGluconate_DH-like_C_sf"/>
</dbReference>
<dbReference type="EC" id="1.1.1.157" evidence="7"/>
<dbReference type="SUPFAM" id="SSF51735">
    <property type="entry name" value="NAD(P)-binding Rossmann-fold domains"/>
    <property type="match status" value="1"/>
</dbReference>
<dbReference type="InterPro" id="IPR036291">
    <property type="entry name" value="NAD(P)-bd_dom_sf"/>
</dbReference>
<evidence type="ECO:0000256" key="4">
    <source>
        <dbReference type="PIRSR" id="PIRSR000105-2"/>
    </source>
</evidence>
<dbReference type="PIRSF" id="PIRSF000105">
    <property type="entry name" value="HCDH"/>
    <property type="match status" value="1"/>
</dbReference>
<evidence type="ECO:0000256" key="3">
    <source>
        <dbReference type="PIRSR" id="PIRSR000105-1"/>
    </source>
</evidence>
<dbReference type="SUPFAM" id="SSF48179">
    <property type="entry name" value="6-phosphogluconate dehydrogenase C-terminal domain-like"/>
    <property type="match status" value="1"/>
</dbReference>
<feature type="binding site" evidence="4">
    <location>
        <position position="275"/>
    </location>
    <ligand>
        <name>NAD(+)</name>
        <dbReference type="ChEBI" id="CHEBI:57540"/>
    </ligand>
</feature>
<feature type="binding site" evidence="4">
    <location>
        <position position="98"/>
    </location>
    <ligand>
        <name>NAD(+)</name>
        <dbReference type="ChEBI" id="CHEBI:57540"/>
    </ligand>
</feature>
<reference evidence="7 8" key="2">
    <citation type="submission" date="2019-05" db="EMBL/GenBank/DDBJ databases">
        <authorList>
            <person name="Suflita J.M."/>
            <person name="Marks C.R."/>
        </authorList>
    </citation>
    <scope>NUCLEOTIDE SEQUENCE [LARGE SCALE GENOMIC DNA]</scope>
    <source>
        <strain evidence="7 8">ALDC</strain>
    </source>
</reference>
<dbReference type="Proteomes" id="UP000298602">
    <property type="component" value="Chromosome"/>
</dbReference>
<evidence type="ECO:0000313" key="8">
    <source>
        <dbReference type="Proteomes" id="UP000298602"/>
    </source>
</evidence>
<dbReference type="InterPro" id="IPR013328">
    <property type="entry name" value="6PGD_dom2"/>
</dbReference>
<dbReference type="InterPro" id="IPR006180">
    <property type="entry name" value="3-OHacyl-CoA_DH_CS"/>
</dbReference>
<dbReference type="Gene3D" id="1.10.1040.10">
    <property type="entry name" value="N-(1-d-carboxylethyl)-l-norvaline Dehydrogenase, domain 2"/>
    <property type="match status" value="1"/>
</dbReference>
<dbReference type="AlphaFoldDB" id="A0A4P8L3I1"/>
<dbReference type="FunFam" id="3.40.50.720:FF:000009">
    <property type="entry name" value="Fatty oxidation complex, alpha subunit"/>
    <property type="match status" value="1"/>
</dbReference>
<dbReference type="InterPro" id="IPR006176">
    <property type="entry name" value="3-OHacyl-CoA_DH_NAD-bd"/>
</dbReference>
<evidence type="ECO:0000259" key="5">
    <source>
        <dbReference type="Pfam" id="PF00725"/>
    </source>
</evidence>
<dbReference type="GO" id="GO:0006635">
    <property type="term" value="P:fatty acid beta-oxidation"/>
    <property type="evidence" value="ECO:0007669"/>
    <property type="project" value="TreeGrafter"/>
</dbReference>
<name>A0A4P8L3I1_9BACT</name>
<dbReference type="GO" id="GO:0070403">
    <property type="term" value="F:NAD+ binding"/>
    <property type="evidence" value="ECO:0007669"/>
    <property type="project" value="InterPro"/>
</dbReference>
<keyword evidence="4" id="KW-0520">NAD</keyword>
<dbReference type="KEGG" id="dax:FDQ92_08770"/>
<evidence type="ECO:0000313" key="7">
    <source>
        <dbReference type="EMBL" id="QCQ22243.1"/>
    </source>
</evidence>
<feature type="site" description="Important for catalytic activity" evidence="3">
    <location>
        <position position="141"/>
    </location>
</feature>
<dbReference type="EMBL" id="CP040098">
    <property type="protein sequence ID" value="QCQ22243.1"/>
    <property type="molecule type" value="Genomic_DNA"/>
</dbReference>
<dbReference type="OrthoDB" id="9771883at2"/>
<evidence type="ECO:0000259" key="6">
    <source>
        <dbReference type="Pfam" id="PF02737"/>
    </source>
</evidence>
<sequence length="285" mass="30967">MEIRKVCVLGAGIMGAGIAQALAEAGYSVSLRDIEDRFVRAGLDGIKKNLDRAVSKGKMDRNTADAVIQRIKGTVDLKQAAADADLVIEAVIENMDVKKTVFRELDELCPPQTIFASNTSGLSITEMASVTRRPQKVIGMHFFNPVPVMKLVELIRGFLTDDETFESAKAVVEAVGKIPVEVKEAPGFAVNRILCPMVNEAIFVYSEGIASAEDIDRAMTLGANHPIGPLALADMVGLDTLLFVLEGLHRELGEAKYRPAPLLRKMVRAGYLGRKSGKGFYEYAK</sequence>
<dbReference type="Pfam" id="PF00725">
    <property type="entry name" value="3HCDH"/>
    <property type="match status" value="1"/>
</dbReference>
<dbReference type="GO" id="GO:0008691">
    <property type="term" value="F:3-hydroxybutyryl-CoA dehydrogenase activity"/>
    <property type="evidence" value="ECO:0007669"/>
    <property type="project" value="UniProtKB-EC"/>
</dbReference>
<accession>A0A4P8L3I1</accession>
<comment type="similarity">
    <text evidence="1">Belongs to the 3-hydroxyacyl-CoA dehydrogenase family.</text>
</comment>
<protein>
    <submittedName>
        <fullName evidence="7">3-hydroxybutyryl-CoA dehydrogenase</fullName>
        <ecNumber evidence="7">1.1.1.157</ecNumber>
    </submittedName>
</protein>
<dbReference type="NCBIfam" id="NF004474">
    <property type="entry name" value="PRK05808.1"/>
    <property type="match status" value="1"/>
</dbReference>
<feature type="binding site" evidence="4">
    <location>
        <position position="144"/>
    </location>
    <ligand>
        <name>NAD(+)</name>
        <dbReference type="ChEBI" id="CHEBI:57540"/>
    </ligand>
</feature>
<feature type="binding site" evidence="4">
    <location>
        <position position="120"/>
    </location>
    <ligand>
        <name>NAD(+)</name>
        <dbReference type="ChEBI" id="CHEBI:57540"/>
    </ligand>
</feature>
<reference evidence="7 8" key="1">
    <citation type="submission" date="2019-05" db="EMBL/GenBank/DDBJ databases">
        <title>The Complete Genome Sequence of the n-alkane-degrading Desulfoglaeba alkanexedens ALDC reveals multiple alkylsuccinate synthase gene clusters.</title>
        <authorList>
            <person name="Callaghan A.V."/>
            <person name="Davidova I.A."/>
            <person name="Duncan K.E."/>
            <person name="Morris B."/>
            <person name="McInerney M.J."/>
        </authorList>
    </citation>
    <scope>NUCLEOTIDE SEQUENCE [LARGE SCALE GENOMIC DNA]</scope>
    <source>
        <strain evidence="7 8">ALDC</strain>
    </source>
</reference>
<feature type="domain" description="3-hydroxyacyl-CoA dehydrogenase NAD binding" evidence="6">
    <location>
        <begin position="5"/>
        <end position="184"/>
    </location>
</feature>
<dbReference type="PANTHER" id="PTHR48075:SF5">
    <property type="entry name" value="3-HYDROXYBUTYRYL-COA DEHYDROGENASE"/>
    <property type="match status" value="1"/>
</dbReference>
<feature type="binding site" evidence="4">
    <location>
        <position position="93"/>
    </location>
    <ligand>
        <name>NAD(+)</name>
        <dbReference type="ChEBI" id="CHEBI:57540"/>
    </ligand>
</feature>
<feature type="domain" description="3-hydroxyacyl-CoA dehydrogenase C-terminal" evidence="5">
    <location>
        <begin position="187"/>
        <end position="283"/>
    </location>
</feature>
<feature type="binding site" evidence="4">
    <location>
        <position position="33"/>
    </location>
    <ligand>
        <name>NAD(+)</name>
        <dbReference type="ChEBI" id="CHEBI:57540"/>
    </ligand>
</feature>
<feature type="binding site" evidence="4">
    <location>
        <begin position="10"/>
        <end position="15"/>
    </location>
    <ligand>
        <name>NAD(+)</name>
        <dbReference type="ChEBI" id="CHEBI:57540"/>
    </ligand>
</feature>
<keyword evidence="8" id="KW-1185">Reference proteome</keyword>
<evidence type="ECO:0000256" key="2">
    <source>
        <dbReference type="ARBA" id="ARBA00023002"/>
    </source>
</evidence>
<organism evidence="7 8">
    <name type="scientific">Desulfoglaeba alkanexedens ALDC</name>
    <dbReference type="NCBI Taxonomy" id="980445"/>
    <lineage>
        <taxon>Bacteria</taxon>
        <taxon>Pseudomonadati</taxon>
        <taxon>Thermodesulfobacteriota</taxon>
        <taxon>Syntrophobacteria</taxon>
        <taxon>Syntrophobacterales</taxon>
        <taxon>Syntrophobacteraceae</taxon>
        <taxon>Desulfoglaeba</taxon>
    </lineage>
</organism>
<dbReference type="Gene3D" id="3.40.50.720">
    <property type="entry name" value="NAD(P)-binding Rossmann-like Domain"/>
    <property type="match status" value="1"/>
</dbReference>
<dbReference type="InterPro" id="IPR022694">
    <property type="entry name" value="3-OHacyl-CoA_DH"/>
</dbReference>
<dbReference type="PANTHER" id="PTHR48075">
    <property type="entry name" value="3-HYDROXYACYL-COA DEHYDROGENASE FAMILY PROTEIN"/>
    <property type="match status" value="1"/>
</dbReference>
<evidence type="ECO:0000256" key="1">
    <source>
        <dbReference type="ARBA" id="ARBA00009463"/>
    </source>
</evidence>
<gene>
    <name evidence="7" type="ORF">FDQ92_08770</name>
</gene>
<dbReference type="InterPro" id="IPR006108">
    <property type="entry name" value="3HC_DH_C"/>
</dbReference>
<keyword evidence="2 7" id="KW-0560">Oxidoreductase</keyword>